<name>A0A2C9ZJ00_9ACTN</name>
<dbReference type="PROSITE" id="PS00211">
    <property type="entry name" value="ABC_TRANSPORTER_1"/>
    <property type="match status" value="1"/>
</dbReference>
<dbReference type="PANTHER" id="PTHR43820:SF4">
    <property type="entry name" value="HIGH-AFFINITY BRANCHED-CHAIN AMINO ACID TRANSPORT ATP-BINDING PROTEIN LIVF"/>
    <property type="match status" value="1"/>
</dbReference>
<protein>
    <submittedName>
        <fullName evidence="7">ABC transporter ATP-binding protein</fullName>
    </submittedName>
</protein>
<dbReference type="AlphaFoldDB" id="A0A2C9ZJ00"/>
<dbReference type="Proteomes" id="UP000194632">
    <property type="component" value="Unassembled WGS sequence"/>
</dbReference>
<gene>
    <name evidence="7" type="ORF">CA982_14815</name>
</gene>
<organism evidence="7 8">
    <name type="scientific">Gordonia lacunae</name>
    <dbReference type="NCBI Taxonomy" id="417102"/>
    <lineage>
        <taxon>Bacteria</taxon>
        <taxon>Bacillati</taxon>
        <taxon>Actinomycetota</taxon>
        <taxon>Actinomycetes</taxon>
        <taxon>Mycobacteriales</taxon>
        <taxon>Gordoniaceae</taxon>
        <taxon>Gordonia</taxon>
    </lineage>
</organism>
<proteinExistence type="inferred from homology"/>
<dbReference type="SUPFAM" id="SSF52540">
    <property type="entry name" value="P-loop containing nucleoside triphosphate hydrolases"/>
    <property type="match status" value="1"/>
</dbReference>
<dbReference type="InterPro" id="IPR017871">
    <property type="entry name" value="ABC_transporter-like_CS"/>
</dbReference>
<evidence type="ECO:0000256" key="5">
    <source>
        <dbReference type="ARBA" id="ARBA00022970"/>
    </source>
</evidence>
<dbReference type="OrthoDB" id="9776369at2"/>
<dbReference type="GO" id="GO:0015658">
    <property type="term" value="F:branched-chain amino acid transmembrane transporter activity"/>
    <property type="evidence" value="ECO:0007669"/>
    <property type="project" value="TreeGrafter"/>
</dbReference>
<keyword evidence="8" id="KW-1185">Reference proteome</keyword>
<dbReference type="GO" id="GO:0015807">
    <property type="term" value="P:L-amino acid transport"/>
    <property type="evidence" value="ECO:0007669"/>
    <property type="project" value="TreeGrafter"/>
</dbReference>
<dbReference type="GO" id="GO:0005524">
    <property type="term" value="F:ATP binding"/>
    <property type="evidence" value="ECO:0007669"/>
    <property type="project" value="UniProtKB-KW"/>
</dbReference>
<dbReference type="SMART" id="SM00382">
    <property type="entry name" value="AAA"/>
    <property type="match status" value="1"/>
</dbReference>
<keyword evidence="2" id="KW-0813">Transport</keyword>
<dbReference type="Pfam" id="PF00005">
    <property type="entry name" value="ABC_tran"/>
    <property type="match status" value="1"/>
</dbReference>
<evidence type="ECO:0000259" key="6">
    <source>
        <dbReference type="PROSITE" id="PS50893"/>
    </source>
</evidence>
<keyword evidence="4 7" id="KW-0067">ATP-binding</keyword>
<dbReference type="EMBL" id="NGFO01000016">
    <property type="protein sequence ID" value="OUC77974.1"/>
    <property type="molecule type" value="Genomic_DNA"/>
</dbReference>
<feature type="domain" description="ABC transporter" evidence="6">
    <location>
        <begin position="12"/>
        <end position="239"/>
    </location>
</feature>
<comment type="caution">
    <text evidence="7">The sequence shown here is derived from an EMBL/GenBank/DDBJ whole genome shotgun (WGS) entry which is preliminary data.</text>
</comment>
<evidence type="ECO:0000256" key="3">
    <source>
        <dbReference type="ARBA" id="ARBA00022741"/>
    </source>
</evidence>
<dbReference type="GO" id="GO:0016887">
    <property type="term" value="F:ATP hydrolysis activity"/>
    <property type="evidence" value="ECO:0007669"/>
    <property type="project" value="InterPro"/>
</dbReference>
<dbReference type="PROSITE" id="PS50893">
    <property type="entry name" value="ABC_TRANSPORTER_2"/>
    <property type="match status" value="1"/>
</dbReference>
<evidence type="ECO:0000313" key="8">
    <source>
        <dbReference type="Proteomes" id="UP000194632"/>
    </source>
</evidence>
<dbReference type="Gene3D" id="3.40.50.300">
    <property type="entry name" value="P-loop containing nucleotide triphosphate hydrolases"/>
    <property type="match status" value="1"/>
</dbReference>
<reference evidence="7 8" key="1">
    <citation type="submission" date="2017-05" db="EMBL/GenBank/DDBJ databases">
        <title>Biotechnological potential of actinobacteria isolated from South African environments.</title>
        <authorList>
            <person name="Le Roes-Hill M."/>
            <person name="Prins A."/>
            <person name="Durrell K.A."/>
        </authorList>
    </citation>
    <scope>NUCLEOTIDE SEQUENCE [LARGE SCALE GENOMIC DNA]</scope>
    <source>
        <strain evidence="7">BS2</strain>
    </source>
</reference>
<accession>A0A2C9ZJ00</accession>
<dbReference type="InterPro" id="IPR027417">
    <property type="entry name" value="P-loop_NTPase"/>
</dbReference>
<dbReference type="InterPro" id="IPR003439">
    <property type="entry name" value="ABC_transporter-like_ATP-bd"/>
</dbReference>
<keyword evidence="3" id="KW-0547">Nucleotide-binding</keyword>
<dbReference type="PANTHER" id="PTHR43820">
    <property type="entry name" value="HIGH-AFFINITY BRANCHED-CHAIN AMINO ACID TRANSPORT ATP-BINDING PROTEIN LIVF"/>
    <property type="match status" value="1"/>
</dbReference>
<evidence type="ECO:0000256" key="4">
    <source>
        <dbReference type="ARBA" id="ARBA00022840"/>
    </source>
</evidence>
<dbReference type="RefSeq" id="WP_086536054.1">
    <property type="nucleotide sequence ID" value="NZ_NGFO01000016.1"/>
</dbReference>
<evidence type="ECO:0000256" key="1">
    <source>
        <dbReference type="ARBA" id="ARBA00005417"/>
    </source>
</evidence>
<comment type="similarity">
    <text evidence="1">Belongs to the ABC transporter superfamily.</text>
</comment>
<keyword evidence="5" id="KW-0029">Amino-acid transport</keyword>
<evidence type="ECO:0000313" key="7">
    <source>
        <dbReference type="EMBL" id="OUC77974.1"/>
    </source>
</evidence>
<evidence type="ECO:0000256" key="2">
    <source>
        <dbReference type="ARBA" id="ARBA00022448"/>
    </source>
</evidence>
<dbReference type="InterPro" id="IPR003593">
    <property type="entry name" value="AAA+_ATPase"/>
</dbReference>
<sequence length="240" mass="25361">MTAAAVGTSTSVRAEGLSVSGLTVDYGNGAGLWDFDLHVQPGEVTCVIGRNGAGKSSALLGISGFVTPDRGIVEVDGTQLSGAPYRRCREHVSLVVKGRSLFGSLTLAENLALARIDADEFFGLFPQLGSRRDVPAGSLSGGQQQLAAVGRALLRDVRVVLLDELTFGLSPVVRALIARVVREEATRRQLAVVVVEQHVETALAIADRTLVLSEGRTVLDLSTDELAAQTSDVENTYLHP</sequence>
<dbReference type="InterPro" id="IPR052156">
    <property type="entry name" value="BCAA_Transport_ATP-bd_LivF"/>
</dbReference>
<dbReference type="STRING" id="417102.CA982_14815"/>